<name>A0AAN8WPT7_HALRR</name>
<dbReference type="GO" id="GO:0000981">
    <property type="term" value="F:DNA-binding transcription factor activity, RNA polymerase II-specific"/>
    <property type="evidence" value="ECO:0007669"/>
    <property type="project" value="TreeGrafter"/>
</dbReference>
<sequence length="175" mass="20055">VTMRYGIGRGLPHGMARNSHHELREILTKEVAGRSNDGMVESPYPSSHTFIEDSLHGLTANSDSSDYFNNKNARTLTGRIGNASSFKDPAFHQCQFCPYRTLIRTNLVNHVRTHTGEKPYKCSYCPYRFKQKIALEWHLMTHTGEKPYKCQHCPYKTTKKSNFDLHITSQHPSVL</sequence>
<dbReference type="AlphaFoldDB" id="A0AAN8WPT7"/>
<dbReference type="PROSITE" id="PS00028">
    <property type="entry name" value="ZINC_FINGER_C2H2_1"/>
    <property type="match status" value="1"/>
</dbReference>
<dbReference type="SUPFAM" id="SSF57667">
    <property type="entry name" value="beta-beta-alpha zinc fingers"/>
    <property type="match status" value="2"/>
</dbReference>
<comment type="similarity">
    <text evidence="6">Belongs to the snail C2H2-type zinc-finger protein family.</text>
</comment>
<keyword evidence="2" id="KW-0677">Repeat</keyword>
<evidence type="ECO:0000256" key="2">
    <source>
        <dbReference type="ARBA" id="ARBA00022737"/>
    </source>
</evidence>
<dbReference type="PANTHER" id="PTHR24388">
    <property type="entry name" value="ZINC FINGER PROTEIN"/>
    <property type="match status" value="1"/>
</dbReference>
<dbReference type="SMART" id="SM00355">
    <property type="entry name" value="ZnF_C2H2"/>
    <property type="match status" value="3"/>
</dbReference>
<dbReference type="InterPro" id="IPR013087">
    <property type="entry name" value="Znf_C2H2_type"/>
</dbReference>
<evidence type="ECO:0000256" key="7">
    <source>
        <dbReference type="PROSITE-ProRule" id="PRU00042"/>
    </source>
</evidence>
<dbReference type="InterPro" id="IPR050527">
    <property type="entry name" value="Snail/Krueppel_Znf"/>
</dbReference>
<gene>
    <name evidence="9" type="ORF">SK128_004274</name>
</gene>
<dbReference type="Proteomes" id="UP001381693">
    <property type="component" value="Unassembled WGS sequence"/>
</dbReference>
<organism evidence="9 10">
    <name type="scientific">Halocaridina rubra</name>
    <name type="common">Hawaiian red shrimp</name>
    <dbReference type="NCBI Taxonomy" id="373956"/>
    <lineage>
        <taxon>Eukaryota</taxon>
        <taxon>Metazoa</taxon>
        <taxon>Ecdysozoa</taxon>
        <taxon>Arthropoda</taxon>
        <taxon>Crustacea</taxon>
        <taxon>Multicrustacea</taxon>
        <taxon>Malacostraca</taxon>
        <taxon>Eumalacostraca</taxon>
        <taxon>Eucarida</taxon>
        <taxon>Decapoda</taxon>
        <taxon>Pleocyemata</taxon>
        <taxon>Caridea</taxon>
        <taxon>Atyoidea</taxon>
        <taxon>Atyidae</taxon>
        <taxon>Halocaridina</taxon>
    </lineage>
</organism>
<keyword evidence="3 7" id="KW-0863">Zinc-finger</keyword>
<feature type="domain" description="C2H2-type" evidence="8">
    <location>
        <begin position="92"/>
        <end position="119"/>
    </location>
</feature>
<dbReference type="GO" id="GO:0005694">
    <property type="term" value="C:chromosome"/>
    <property type="evidence" value="ECO:0007669"/>
    <property type="project" value="UniProtKB-ARBA"/>
</dbReference>
<evidence type="ECO:0000313" key="10">
    <source>
        <dbReference type="Proteomes" id="UP001381693"/>
    </source>
</evidence>
<keyword evidence="1" id="KW-0479">Metal-binding</keyword>
<keyword evidence="5" id="KW-0539">Nucleus</keyword>
<accession>A0AAN8WPT7</accession>
<keyword evidence="10" id="KW-1185">Reference proteome</keyword>
<evidence type="ECO:0000256" key="1">
    <source>
        <dbReference type="ARBA" id="ARBA00022723"/>
    </source>
</evidence>
<evidence type="ECO:0000256" key="4">
    <source>
        <dbReference type="ARBA" id="ARBA00022833"/>
    </source>
</evidence>
<dbReference type="GO" id="GO:0000978">
    <property type="term" value="F:RNA polymerase II cis-regulatory region sequence-specific DNA binding"/>
    <property type="evidence" value="ECO:0007669"/>
    <property type="project" value="TreeGrafter"/>
</dbReference>
<feature type="non-terminal residue" evidence="9">
    <location>
        <position position="1"/>
    </location>
</feature>
<dbReference type="GO" id="GO:0008270">
    <property type="term" value="F:zinc ion binding"/>
    <property type="evidence" value="ECO:0007669"/>
    <property type="project" value="UniProtKB-KW"/>
</dbReference>
<dbReference type="PANTHER" id="PTHR24388:SF53">
    <property type="entry name" value="CHORION TRANSCRIPTION FACTOR CF2-RELATED"/>
    <property type="match status" value="1"/>
</dbReference>
<keyword evidence="4" id="KW-0862">Zinc</keyword>
<dbReference type="Gene3D" id="3.30.160.60">
    <property type="entry name" value="Classic Zinc Finger"/>
    <property type="match status" value="3"/>
</dbReference>
<reference evidence="9 10" key="1">
    <citation type="submission" date="2023-11" db="EMBL/GenBank/DDBJ databases">
        <title>Halocaridina rubra genome assembly.</title>
        <authorList>
            <person name="Smith C."/>
        </authorList>
    </citation>
    <scope>NUCLEOTIDE SEQUENCE [LARGE SCALE GENOMIC DNA]</scope>
    <source>
        <strain evidence="9">EP-1</strain>
        <tissue evidence="9">Whole</tissue>
    </source>
</reference>
<comment type="caution">
    <text evidence="9">The sequence shown here is derived from an EMBL/GenBank/DDBJ whole genome shotgun (WGS) entry which is preliminary data.</text>
</comment>
<dbReference type="GO" id="GO:0045893">
    <property type="term" value="P:positive regulation of DNA-templated transcription"/>
    <property type="evidence" value="ECO:0007669"/>
    <property type="project" value="UniProtKB-ARBA"/>
</dbReference>
<dbReference type="FunFam" id="3.30.160.60:FF:002343">
    <property type="entry name" value="Zinc finger protein 33A"/>
    <property type="match status" value="1"/>
</dbReference>
<dbReference type="PROSITE" id="PS50157">
    <property type="entry name" value="ZINC_FINGER_C2H2_2"/>
    <property type="match status" value="2"/>
</dbReference>
<evidence type="ECO:0000256" key="3">
    <source>
        <dbReference type="ARBA" id="ARBA00022771"/>
    </source>
</evidence>
<evidence type="ECO:0000259" key="8">
    <source>
        <dbReference type="PROSITE" id="PS50157"/>
    </source>
</evidence>
<dbReference type="FunFam" id="3.30.160.60:FF:001732">
    <property type="entry name" value="Zgc:162936"/>
    <property type="match status" value="1"/>
</dbReference>
<protein>
    <recommendedName>
        <fullName evidence="8">C2H2-type domain-containing protein</fullName>
    </recommendedName>
</protein>
<evidence type="ECO:0000313" key="9">
    <source>
        <dbReference type="EMBL" id="KAK7047519.1"/>
    </source>
</evidence>
<feature type="domain" description="C2H2-type" evidence="8">
    <location>
        <begin position="120"/>
        <end position="147"/>
    </location>
</feature>
<dbReference type="EMBL" id="JAXCGZ010021606">
    <property type="protein sequence ID" value="KAK7047519.1"/>
    <property type="molecule type" value="Genomic_DNA"/>
</dbReference>
<dbReference type="Pfam" id="PF13465">
    <property type="entry name" value="zf-H2C2_2"/>
    <property type="match status" value="1"/>
</dbReference>
<evidence type="ECO:0000256" key="5">
    <source>
        <dbReference type="ARBA" id="ARBA00023242"/>
    </source>
</evidence>
<proteinExistence type="inferred from homology"/>
<evidence type="ECO:0000256" key="6">
    <source>
        <dbReference type="ARBA" id="ARBA00037948"/>
    </source>
</evidence>
<dbReference type="InterPro" id="IPR036236">
    <property type="entry name" value="Znf_C2H2_sf"/>
</dbReference>